<keyword evidence="2" id="KW-1003">Cell membrane</keyword>
<accession>A0A1V2A931</accession>
<dbReference type="GO" id="GO:0007165">
    <property type="term" value="P:signal transduction"/>
    <property type="evidence" value="ECO:0007669"/>
    <property type="project" value="InterPro"/>
</dbReference>
<name>A0A1V2A931_9BACI</name>
<keyword evidence="7" id="KW-1185">Reference proteome</keyword>
<evidence type="ECO:0000256" key="2">
    <source>
        <dbReference type="ARBA" id="ARBA00022475"/>
    </source>
</evidence>
<reference evidence="6 7" key="1">
    <citation type="submission" date="2016-12" db="EMBL/GenBank/DDBJ databases">
        <title>Domibacillus sp. SAB 38T whole genome sequencing.</title>
        <authorList>
            <person name="Verma A."/>
            <person name="Ojha A.K."/>
            <person name="Krishnamurthi S."/>
        </authorList>
    </citation>
    <scope>NUCLEOTIDE SEQUENCE [LARGE SCALE GENOMIC DNA]</scope>
    <source>
        <strain evidence="6 7">SAB 38</strain>
    </source>
</reference>
<dbReference type="RefSeq" id="WP_076764641.1">
    <property type="nucleotide sequence ID" value="NZ_MSFI01000009.1"/>
</dbReference>
<gene>
    <name evidence="6" type="ORF">BTO28_06055</name>
</gene>
<evidence type="ECO:0000256" key="1">
    <source>
        <dbReference type="ARBA" id="ARBA00004236"/>
    </source>
</evidence>
<evidence type="ECO:0000259" key="5">
    <source>
        <dbReference type="PROSITE" id="PS50885"/>
    </source>
</evidence>
<organism evidence="6 7">
    <name type="scientific">Domibacillus epiphyticus</name>
    <dbReference type="NCBI Taxonomy" id="1714355"/>
    <lineage>
        <taxon>Bacteria</taxon>
        <taxon>Bacillati</taxon>
        <taxon>Bacillota</taxon>
        <taxon>Bacilli</taxon>
        <taxon>Bacillales</taxon>
        <taxon>Bacillaceae</taxon>
        <taxon>Domibacillus</taxon>
    </lineage>
</organism>
<evidence type="ECO:0000256" key="4">
    <source>
        <dbReference type="SAM" id="Phobius"/>
    </source>
</evidence>
<dbReference type="PANTHER" id="PTHR32089">
    <property type="entry name" value="METHYL-ACCEPTING CHEMOTAXIS PROTEIN MCPB"/>
    <property type="match status" value="1"/>
</dbReference>
<dbReference type="PROSITE" id="PS50885">
    <property type="entry name" value="HAMP"/>
    <property type="match status" value="1"/>
</dbReference>
<feature type="transmembrane region" description="Helical" evidence="4">
    <location>
        <begin position="329"/>
        <end position="350"/>
    </location>
</feature>
<feature type="domain" description="HAMP" evidence="5">
    <location>
        <begin position="351"/>
        <end position="403"/>
    </location>
</feature>
<dbReference type="Proteomes" id="UP000188613">
    <property type="component" value="Unassembled WGS sequence"/>
</dbReference>
<dbReference type="PANTHER" id="PTHR32089:SF112">
    <property type="entry name" value="LYSOZYME-LIKE PROTEIN-RELATED"/>
    <property type="match status" value="1"/>
</dbReference>
<keyword evidence="4" id="KW-1133">Transmembrane helix</keyword>
<dbReference type="GO" id="GO:0005886">
    <property type="term" value="C:plasma membrane"/>
    <property type="evidence" value="ECO:0007669"/>
    <property type="project" value="UniProtKB-SubCell"/>
</dbReference>
<sequence>MNKKTLKRQFITKTLIILLALSSVSGVLQLLFINEQIKTTVEKEAFMVANSIEQGIKSTNLAEKSIEKQIDSKMESYSRRVADMLKDKNLDEITNEDLMNIRDIIGLSGLTLIARTENGDNIVGVKSTEPSEIGFSIKEYSESGYANFDRLLKDESPVSDGFYSYMTDDMISLPISQSAANDGEQLFFKYAYYHETGTDYLINPFIEANEVYQFTQEVGPESWIKSTKENNEYVEEIAVLDPRVYKDPSLAEKVYPPLKEVVYGTFNYVNETDKKTLAGMVESTNVIKENGEHDGKKLHKMFLPTENGNVIYIALDYEEMSGPLYKHSLILIVTGLISLVSLFLLIAKFFNRIYENIEKIINQIKLLEEGDLTAKSKVNDGSELDKLSKTTNRMVEKLNQLVMDTQEQAKKTQRLSMILETDAAQSVDKMYALSTEATMKSREQLYEITEFLNSVLNVLESSEENSTIIKDIEKMRKVANDRTASVTNTTITLSDLMQSLHEQSSELTSISNKLLEHISKFKL</sequence>
<dbReference type="CDD" id="cd06225">
    <property type="entry name" value="HAMP"/>
    <property type="match status" value="1"/>
</dbReference>
<dbReference type="EMBL" id="MSFI01000009">
    <property type="protein sequence ID" value="OMP67509.1"/>
    <property type="molecule type" value="Genomic_DNA"/>
</dbReference>
<dbReference type="OrthoDB" id="2801182at2"/>
<dbReference type="InterPro" id="IPR003660">
    <property type="entry name" value="HAMP_dom"/>
</dbReference>
<keyword evidence="4" id="KW-0812">Transmembrane</keyword>
<evidence type="ECO:0000313" key="7">
    <source>
        <dbReference type="Proteomes" id="UP000188613"/>
    </source>
</evidence>
<dbReference type="STRING" id="1714355.BTO28_06055"/>
<proteinExistence type="predicted"/>
<protein>
    <recommendedName>
        <fullName evidence="5">HAMP domain-containing protein</fullName>
    </recommendedName>
</protein>
<dbReference type="Gene3D" id="6.10.340.10">
    <property type="match status" value="1"/>
</dbReference>
<keyword evidence="3 4" id="KW-0472">Membrane</keyword>
<evidence type="ECO:0000256" key="3">
    <source>
        <dbReference type="ARBA" id="ARBA00023136"/>
    </source>
</evidence>
<comment type="subcellular location">
    <subcellularLocation>
        <location evidence="1">Cell membrane</location>
    </subcellularLocation>
</comment>
<evidence type="ECO:0000313" key="6">
    <source>
        <dbReference type="EMBL" id="OMP67509.1"/>
    </source>
</evidence>
<dbReference type="SUPFAM" id="SSF58104">
    <property type="entry name" value="Methyl-accepting chemotaxis protein (MCP) signaling domain"/>
    <property type="match status" value="1"/>
</dbReference>
<comment type="caution">
    <text evidence="6">The sequence shown here is derived from an EMBL/GenBank/DDBJ whole genome shotgun (WGS) entry which is preliminary data.</text>
</comment>
<dbReference type="AlphaFoldDB" id="A0A1V2A931"/>